<protein>
    <submittedName>
        <fullName evidence="2">Uncharacterized protein</fullName>
    </submittedName>
</protein>
<feature type="region of interest" description="Disordered" evidence="1">
    <location>
        <begin position="120"/>
        <end position="153"/>
    </location>
</feature>
<reference evidence="2 3" key="1">
    <citation type="journal article" date="2023" name="Life. Sci Alliance">
        <title>Evolutionary insights into 3D genome organization and epigenetic landscape of Vigna mungo.</title>
        <authorList>
            <person name="Junaid A."/>
            <person name="Singh B."/>
            <person name="Bhatia S."/>
        </authorList>
    </citation>
    <scope>NUCLEOTIDE SEQUENCE [LARGE SCALE GENOMIC DNA]</scope>
    <source>
        <strain evidence="2">Urdbean</strain>
    </source>
</reference>
<evidence type="ECO:0000313" key="3">
    <source>
        <dbReference type="Proteomes" id="UP001374535"/>
    </source>
</evidence>
<feature type="compositionally biased region" description="Low complexity" evidence="1">
    <location>
        <begin position="35"/>
        <end position="49"/>
    </location>
</feature>
<keyword evidence="3" id="KW-1185">Reference proteome</keyword>
<feature type="compositionally biased region" description="Low complexity" evidence="1">
    <location>
        <begin position="64"/>
        <end position="77"/>
    </location>
</feature>
<proteinExistence type="predicted"/>
<sequence length="153" mass="16445">MTASLPLTLVPPPSTSSRRLPRHAGPQRKPPPSSTPTATSGPPMAAPTSKQPIGKRSSMPSVPSAPTLSPLPKPSSSVATKWNLTEIQRLRSLPLPRLINNSTTPSPSSWVHFKSMDLMEEGPNKPHTDTTTATNPNTPTNNLNFPDEFQLNL</sequence>
<dbReference type="EMBL" id="CP144700">
    <property type="protein sequence ID" value="WVZ23249.1"/>
    <property type="molecule type" value="Genomic_DNA"/>
</dbReference>
<dbReference type="Proteomes" id="UP001374535">
    <property type="component" value="Chromosome 1"/>
</dbReference>
<name>A0AAQ3P8G7_VIGMU</name>
<feature type="compositionally biased region" description="Low complexity" evidence="1">
    <location>
        <begin position="129"/>
        <end position="146"/>
    </location>
</feature>
<gene>
    <name evidence="2" type="ORF">V8G54_001793</name>
</gene>
<evidence type="ECO:0000313" key="2">
    <source>
        <dbReference type="EMBL" id="WVZ23249.1"/>
    </source>
</evidence>
<evidence type="ECO:0000256" key="1">
    <source>
        <dbReference type="SAM" id="MobiDB-lite"/>
    </source>
</evidence>
<accession>A0AAQ3P8G7</accession>
<organism evidence="2 3">
    <name type="scientific">Vigna mungo</name>
    <name type="common">Black gram</name>
    <name type="synonym">Phaseolus mungo</name>
    <dbReference type="NCBI Taxonomy" id="3915"/>
    <lineage>
        <taxon>Eukaryota</taxon>
        <taxon>Viridiplantae</taxon>
        <taxon>Streptophyta</taxon>
        <taxon>Embryophyta</taxon>
        <taxon>Tracheophyta</taxon>
        <taxon>Spermatophyta</taxon>
        <taxon>Magnoliopsida</taxon>
        <taxon>eudicotyledons</taxon>
        <taxon>Gunneridae</taxon>
        <taxon>Pentapetalae</taxon>
        <taxon>rosids</taxon>
        <taxon>fabids</taxon>
        <taxon>Fabales</taxon>
        <taxon>Fabaceae</taxon>
        <taxon>Papilionoideae</taxon>
        <taxon>50 kb inversion clade</taxon>
        <taxon>NPAAA clade</taxon>
        <taxon>indigoferoid/millettioid clade</taxon>
        <taxon>Phaseoleae</taxon>
        <taxon>Vigna</taxon>
    </lineage>
</organism>
<feature type="region of interest" description="Disordered" evidence="1">
    <location>
        <begin position="1"/>
        <end position="80"/>
    </location>
</feature>
<dbReference type="AlphaFoldDB" id="A0AAQ3P8G7"/>